<feature type="compositionally biased region" description="Low complexity" evidence="2">
    <location>
        <begin position="1205"/>
        <end position="1222"/>
    </location>
</feature>
<feature type="coiled-coil region" evidence="1">
    <location>
        <begin position="160"/>
        <end position="261"/>
    </location>
</feature>
<feature type="compositionally biased region" description="Acidic residues" evidence="2">
    <location>
        <begin position="1534"/>
        <end position="1545"/>
    </location>
</feature>
<reference evidence="3" key="2">
    <citation type="journal article" date="2021" name="World Allergy Organ. J.">
        <title>Chromosome-level assembly of Dermatophagoides farinae genome and transcriptome reveals two novel allergens Der f 37 and Der f 39.</title>
        <authorList>
            <person name="Chen J."/>
            <person name="Cai Z."/>
            <person name="Fan D."/>
            <person name="Hu J."/>
            <person name="Hou Y."/>
            <person name="He Y."/>
            <person name="Zhang Z."/>
            <person name="Zhao Z."/>
            <person name="Gao P."/>
            <person name="Hu W."/>
            <person name="Sun J."/>
            <person name="Li J."/>
            <person name="Ji K."/>
        </authorList>
    </citation>
    <scope>NUCLEOTIDE SEQUENCE</scope>
    <source>
        <strain evidence="3">JKM2019</strain>
    </source>
</reference>
<feature type="region of interest" description="Disordered" evidence="2">
    <location>
        <begin position="1407"/>
        <end position="1599"/>
    </location>
</feature>
<feature type="compositionally biased region" description="Low complexity" evidence="2">
    <location>
        <begin position="1586"/>
        <end position="1599"/>
    </location>
</feature>
<gene>
    <name evidence="3" type="ORF">HUG17_4115</name>
</gene>
<evidence type="ECO:0000313" key="3">
    <source>
        <dbReference type="EMBL" id="KAH7640082.1"/>
    </source>
</evidence>
<feature type="coiled-coil region" evidence="1">
    <location>
        <begin position="301"/>
        <end position="359"/>
    </location>
</feature>
<keyword evidence="1" id="KW-0175">Coiled coil</keyword>
<feature type="compositionally biased region" description="Basic and acidic residues" evidence="2">
    <location>
        <begin position="558"/>
        <end position="569"/>
    </location>
</feature>
<feature type="compositionally biased region" description="Polar residues" evidence="2">
    <location>
        <begin position="1407"/>
        <end position="1443"/>
    </location>
</feature>
<feature type="coiled-coil region" evidence="1">
    <location>
        <begin position="38"/>
        <end position="65"/>
    </location>
</feature>
<protein>
    <submittedName>
        <fullName evidence="3">Uncharacterized protein</fullName>
    </submittedName>
</protein>
<feature type="compositionally biased region" description="Low complexity" evidence="2">
    <location>
        <begin position="1355"/>
        <end position="1368"/>
    </location>
</feature>
<feature type="coiled-coil region" evidence="1">
    <location>
        <begin position="685"/>
        <end position="776"/>
    </location>
</feature>
<dbReference type="Proteomes" id="UP000828236">
    <property type="component" value="Unassembled WGS sequence"/>
</dbReference>
<feature type="compositionally biased region" description="Polar residues" evidence="2">
    <location>
        <begin position="1311"/>
        <end position="1333"/>
    </location>
</feature>
<dbReference type="OrthoDB" id="6509822at2759"/>
<proteinExistence type="predicted"/>
<evidence type="ECO:0000256" key="2">
    <source>
        <dbReference type="SAM" id="MobiDB-lite"/>
    </source>
</evidence>
<feature type="compositionally biased region" description="Acidic residues" evidence="2">
    <location>
        <begin position="1512"/>
        <end position="1521"/>
    </location>
</feature>
<evidence type="ECO:0000256" key="1">
    <source>
        <dbReference type="SAM" id="Coils"/>
    </source>
</evidence>
<feature type="region of interest" description="Disordered" evidence="2">
    <location>
        <begin position="558"/>
        <end position="578"/>
    </location>
</feature>
<feature type="compositionally biased region" description="Low complexity" evidence="2">
    <location>
        <begin position="1334"/>
        <end position="1344"/>
    </location>
</feature>
<feature type="compositionally biased region" description="Polar residues" evidence="2">
    <location>
        <begin position="1472"/>
        <end position="1490"/>
    </location>
</feature>
<feature type="compositionally biased region" description="Low complexity" evidence="2">
    <location>
        <begin position="1546"/>
        <end position="1558"/>
    </location>
</feature>
<feature type="compositionally biased region" description="Low complexity" evidence="2">
    <location>
        <begin position="1491"/>
        <end position="1504"/>
    </location>
</feature>
<feature type="coiled-coil region" evidence="1">
    <location>
        <begin position="453"/>
        <end position="487"/>
    </location>
</feature>
<reference evidence="3" key="1">
    <citation type="submission" date="2020-06" db="EMBL/GenBank/DDBJ databases">
        <authorList>
            <person name="Ji K."/>
            <person name="Li J."/>
        </authorList>
    </citation>
    <scope>NUCLEOTIDE SEQUENCE</scope>
    <source>
        <strain evidence="3">JKM2019</strain>
        <tissue evidence="3">Whole body</tissue>
    </source>
</reference>
<sequence length="1599" mass="187197">MDKEKNPSQVTIISDRFQSLESEINRLIGVVDKKNVTLNDLNFHNQNLTKENNEIKMELSNIRTNCHDQLLSLKNLLHNEPNANDQIINMIDKIIENTNSNRAISNDQDVFIEMIESKSKLFQCENELPCLRDKNEILEKIIESKTNYMNDLQKFTSEQREKHETIVESLKNELKIQNQTNDKTRLELEDSRSKCQTLEIQLNESKQQIAGLTDKLQTNEENYQKIHNEFEEKYQIKINECDNLRLEIEQLNAVFEKSKTEMLEKYLEKFYPNISMFSHIFDRNRSISQLYSQFLQTETMNKNLVIEKSVLEERVQSLSKQLDDMEQSTATLMKEIQRVKRMEDKMLKIEIENKELAISLKFYKNSALSLHNGAKMFHDNFQNLSKKIDVLVKHETNQINDQNTVPGDGNDDSTGMLALKYVMELQNKFQEFHQLQTEFEKQKLNFINEKQNIIENENRIDLLTQRLEMLEMEKQQWQARNDLLHSEYEVLKSLMANMKTESRDEKIQSQRIINDLQAANESLRTSIEQSNAKLTECDAELKTLKSINDELERQRKLQSEKLDSMEKQSKSQSQRLKQLEQSNNELRKMNETLQQSKDMAEKNWHILSEQAADYRQRSLRMEIELNSCKSELESLKQRQRYFVERLSSLYNDTGRTDRLAIIIESLTENKCLIDDELLHSIGRMKMDHENLSESFEKQREQWNNEKLIFIENASQLETNLRNEINRNLELENRFLSQHQQQDNEMAERFEVLTKELNELKQKRLTSNHENQELLQEKLRIESEFAVVNAEKSRLLAEINLVETESKMKINQQQSKMTKEIERYQQELQDLQTTVLMAKNLSIEILEKKIEIITKTNEELQKELSLNKSDKYQHELRLSQMELESLREKTKRLKQQADEWQKQHKNEQIKLIELKREKSTESKRYDERLKALRSNVEQLHSEKLELIQANEKLNHDLGQSIRSLQNNDPDVSTLKNVIENLTGQNKSLLDKLKTFDLHDERHQNEMDSLRMTIINLEQSVQREKHEYEQMKQLLMKQQECEQKTRKSTMQENEFQEYLQKIRNDNDELSRKCQQLSIEIERLHQEDSREKVADAGMIATLQSRLQQAESYAHELETKLSELNVKHQKSEQESIEIRAKYQQQTLELESLRKELATMQEKSSKQHDESEKQIESIRNELSSLQTMNHQLKNLARKYKSQCEQYQKQQQLQQSGSKDNQQQQQQQLDTDNKNELETRIQNLQSENEKLREKIEQLEQEINQLQQQAEQSRQKARSIGQQAKNRLSNMDKLLNERDKEINFLRSILSDKSKIMDPSSNVVTGDQPSIAGSSHNNTGQSVSSTIVSASSNHNLHRQQQPSTSSSSSSSTTTMTSTTKILNLINRHQPTSSSGSHNDDHDLDNNRLQSAQISSHTTSMMDDNSMESIQSSTSTFFPATTNIPSTSSMNNLHKRRFQSSSNDDHPDIGLKIAKKKRNDNNTGSSSNMVDSGNQMVTIQQQQQQQESSHQQSLDNPNSDGNDEEDEMQEEAGQSSSSNVIQIDDDDDDDDNDQIEQNNEQEQIVDQSHQQLEPEDQEEDHHTESNDGSYPFVVNASSSNNNNDDNNQ</sequence>
<name>A0A9D4NXM8_DERFA</name>
<organism evidence="3">
    <name type="scientific">Dermatophagoides farinae</name>
    <name type="common">American house dust mite</name>
    <dbReference type="NCBI Taxonomy" id="6954"/>
    <lineage>
        <taxon>Eukaryota</taxon>
        <taxon>Metazoa</taxon>
        <taxon>Ecdysozoa</taxon>
        <taxon>Arthropoda</taxon>
        <taxon>Chelicerata</taxon>
        <taxon>Arachnida</taxon>
        <taxon>Acari</taxon>
        <taxon>Acariformes</taxon>
        <taxon>Sarcoptiformes</taxon>
        <taxon>Astigmata</taxon>
        <taxon>Psoroptidia</taxon>
        <taxon>Analgoidea</taxon>
        <taxon>Pyroglyphidae</taxon>
        <taxon>Dermatophagoidinae</taxon>
        <taxon>Dermatophagoides</taxon>
    </lineage>
</organism>
<dbReference type="PANTHER" id="PTHR43941">
    <property type="entry name" value="STRUCTURAL MAINTENANCE OF CHROMOSOMES PROTEIN 2"/>
    <property type="match status" value="1"/>
</dbReference>
<dbReference type="EMBL" id="SDOV01000007">
    <property type="protein sequence ID" value="KAH7640082.1"/>
    <property type="molecule type" value="Genomic_DNA"/>
</dbReference>
<feature type="region of interest" description="Disordered" evidence="2">
    <location>
        <begin position="1308"/>
        <end position="1368"/>
    </location>
</feature>
<feature type="region of interest" description="Disordered" evidence="2">
    <location>
        <begin position="1205"/>
        <end position="1229"/>
    </location>
</feature>
<comment type="caution">
    <text evidence="3">The sequence shown here is derived from an EMBL/GenBank/DDBJ whole genome shotgun (WGS) entry which is preliminary data.</text>
</comment>
<accession>A0A9D4NXM8</accession>